<reference evidence="2 3" key="1">
    <citation type="submission" date="2017-05" db="EMBL/GenBank/DDBJ databases">
        <title>Vagococcus spp. assemblies.</title>
        <authorList>
            <person name="Gulvik C.A."/>
        </authorList>
    </citation>
    <scope>NUCLEOTIDE SEQUENCE [LARGE SCALE GENOMIC DNA]</scope>
    <source>
        <strain evidence="2 3">NCFB 2777</strain>
    </source>
</reference>
<evidence type="ECO:0000313" key="2">
    <source>
        <dbReference type="EMBL" id="RST91429.1"/>
    </source>
</evidence>
<dbReference type="GO" id="GO:0005737">
    <property type="term" value="C:cytoplasm"/>
    <property type="evidence" value="ECO:0007669"/>
    <property type="project" value="TreeGrafter"/>
</dbReference>
<dbReference type="EMBL" id="NGJU01000029">
    <property type="protein sequence ID" value="RST91429.1"/>
    <property type="molecule type" value="Genomic_DNA"/>
</dbReference>
<gene>
    <name evidence="2" type="ORF">CBF35_14090</name>
</gene>
<dbReference type="PROSITE" id="PS51186">
    <property type="entry name" value="GNAT"/>
    <property type="match status" value="1"/>
</dbReference>
<proteinExistence type="predicted"/>
<dbReference type="OrthoDB" id="9784707at2"/>
<dbReference type="PANTHER" id="PTHR43441">
    <property type="entry name" value="RIBOSOMAL-PROTEIN-SERINE ACETYLTRANSFERASE"/>
    <property type="match status" value="1"/>
</dbReference>
<dbReference type="GeneID" id="98569476"/>
<dbReference type="PANTHER" id="PTHR43441:SF11">
    <property type="entry name" value="RIBOSOMAL-PROTEIN-SERINE ACETYLTRANSFERASE"/>
    <property type="match status" value="1"/>
</dbReference>
<accession>A0A429ZCM8</accession>
<evidence type="ECO:0000313" key="3">
    <source>
        <dbReference type="Proteomes" id="UP000287239"/>
    </source>
</evidence>
<feature type="domain" description="N-acetyltransferase" evidence="1">
    <location>
        <begin position="24"/>
        <end position="176"/>
    </location>
</feature>
<dbReference type="CDD" id="cd04301">
    <property type="entry name" value="NAT_SF"/>
    <property type="match status" value="1"/>
</dbReference>
<dbReference type="InterPro" id="IPR000182">
    <property type="entry name" value="GNAT_dom"/>
</dbReference>
<dbReference type="Gene3D" id="3.40.630.30">
    <property type="match status" value="1"/>
</dbReference>
<dbReference type="SUPFAM" id="SSF55729">
    <property type="entry name" value="Acyl-CoA N-acyltransferases (Nat)"/>
    <property type="match status" value="1"/>
</dbReference>
<dbReference type="AlphaFoldDB" id="A0A429ZCM8"/>
<name>A0A429ZCM8_9ENTE</name>
<comment type="caution">
    <text evidence="2">The sequence shown here is derived from an EMBL/GenBank/DDBJ whole genome shotgun (WGS) entry which is preliminary data.</text>
</comment>
<protein>
    <recommendedName>
        <fullName evidence="1">N-acetyltransferase domain-containing protein</fullName>
    </recommendedName>
</protein>
<dbReference type="Pfam" id="PF13302">
    <property type="entry name" value="Acetyltransf_3"/>
    <property type="match status" value="1"/>
</dbReference>
<dbReference type="InterPro" id="IPR016181">
    <property type="entry name" value="Acyl_CoA_acyltransferase"/>
</dbReference>
<dbReference type="GO" id="GO:0008999">
    <property type="term" value="F:protein-N-terminal-alanine acetyltransferase activity"/>
    <property type="evidence" value="ECO:0007669"/>
    <property type="project" value="TreeGrafter"/>
</dbReference>
<organism evidence="2 3">
    <name type="scientific">Vagococcus salmoninarum</name>
    <dbReference type="NCBI Taxonomy" id="2739"/>
    <lineage>
        <taxon>Bacteria</taxon>
        <taxon>Bacillati</taxon>
        <taxon>Bacillota</taxon>
        <taxon>Bacilli</taxon>
        <taxon>Lactobacillales</taxon>
        <taxon>Enterococcaceae</taxon>
        <taxon>Vagococcus</taxon>
    </lineage>
</organism>
<dbReference type="Proteomes" id="UP000287239">
    <property type="component" value="Unassembled WGS sequence"/>
</dbReference>
<keyword evidence="3" id="KW-1185">Reference proteome</keyword>
<sequence>MSYYFSLPITNTISLVHTDQLMAEEIFQLVASDKEHLRPFLDFVDLATDSSGQLNYINLKLKKDSEGTDKLFCITFKNKIVGCADLHNMDQQLRKAEIGYWIHSDYKNQEIISQVVRKICDYAFNYLNLNKLIIIADTENLASNRVAQKAQFTFVGTDVDDFMMNGSYRNMNKYALLRQNFLSD</sequence>
<dbReference type="GO" id="GO:1990189">
    <property type="term" value="F:protein N-terminal-serine acetyltransferase activity"/>
    <property type="evidence" value="ECO:0007669"/>
    <property type="project" value="TreeGrafter"/>
</dbReference>
<evidence type="ECO:0000259" key="1">
    <source>
        <dbReference type="PROSITE" id="PS51186"/>
    </source>
</evidence>
<dbReference type="RefSeq" id="WP_126782266.1">
    <property type="nucleotide sequence ID" value="NZ_NGJU01000029.1"/>
</dbReference>
<dbReference type="InterPro" id="IPR051908">
    <property type="entry name" value="Ribosomal_N-acetyltransferase"/>
</dbReference>